<comment type="caution">
    <text evidence="7">The sequence shown here is derived from an EMBL/GenBank/DDBJ whole genome shotgun (WGS) entry which is preliminary data.</text>
</comment>
<evidence type="ECO:0000256" key="3">
    <source>
        <dbReference type="ARBA" id="ARBA00022691"/>
    </source>
</evidence>
<evidence type="ECO:0000313" key="7">
    <source>
        <dbReference type="EMBL" id="MFB9448197.1"/>
    </source>
</evidence>
<dbReference type="InterPro" id="IPR007197">
    <property type="entry name" value="rSAM"/>
</dbReference>
<keyword evidence="3" id="KW-0949">S-adenosyl-L-methionine</keyword>
<reference evidence="7 8" key="1">
    <citation type="submission" date="2024-09" db="EMBL/GenBank/DDBJ databases">
        <authorList>
            <person name="Sun Q."/>
            <person name="Mori K."/>
        </authorList>
    </citation>
    <scope>NUCLEOTIDE SEQUENCE [LARGE SCALE GENOMIC DNA]</scope>
    <source>
        <strain evidence="7 8">JCM 3307</strain>
    </source>
</reference>
<dbReference type="InterPro" id="IPR012837">
    <property type="entry name" value="NrdG"/>
</dbReference>
<evidence type="ECO:0000256" key="2">
    <source>
        <dbReference type="ARBA" id="ARBA00022485"/>
    </source>
</evidence>
<keyword evidence="6" id="KW-0411">Iron-sulfur</keyword>
<accession>A0ABV5MH64</accession>
<dbReference type="InterPro" id="IPR034457">
    <property type="entry name" value="Organic_radical-activating"/>
</dbReference>
<dbReference type="Pfam" id="PF13353">
    <property type="entry name" value="Fer4_12"/>
    <property type="match status" value="1"/>
</dbReference>
<dbReference type="SFLD" id="SFLDG01066">
    <property type="entry name" value="organic_radical-activating_enz"/>
    <property type="match status" value="1"/>
</dbReference>
<dbReference type="SFLD" id="SFLDF00299">
    <property type="entry name" value="anaerobic_ribonucleoside-triph"/>
    <property type="match status" value="1"/>
</dbReference>
<keyword evidence="5" id="KW-0408">Iron</keyword>
<dbReference type="EMBL" id="JBHMCA010000056">
    <property type="protein sequence ID" value="MFB9448197.1"/>
    <property type="molecule type" value="Genomic_DNA"/>
</dbReference>
<name>A0ABV5MH64_9ACTN</name>
<sequence>MSSTSDPRPPIPADVLQLGRFVDRTVAEGPGERTALWVQGCTIRCAGCFNPHLWTFRGGTPAPTAEVLARVLAAETDGLTLLGGEPFDHAAPLAVIAAGTRAAGRSVMTFSGYTTAQLHQSVHSGRRDVAALLDATDLLIAGPYVAALVDRDRPWAGSTNQEFVERGSRFPDLLAAATTTPDRLEITVAPDGTLAVNGWADDETLDALLHDLARPRPRRP</sequence>
<organism evidence="7 8">
    <name type="scientific">Dactylosporangium vinaceum</name>
    <dbReference type="NCBI Taxonomy" id="53362"/>
    <lineage>
        <taxon>Bacteria</taxon>
        <taxon>Bacillati</taxon>
        <taxon>Actinomycetota</taxon>
        <taxon>Actinomycetes</taxon>
        <taxon>Micromonosporales</taxon>
        <taxon>Micromonosporaceae</taxon>
        <taxon>Dactylosporangium</taxon>
    </lineage>
</organism>
<dbReference type="PANTHER" id="PTHR30352">
    <property type="entry name" value="PYRUVATE FORMATE-LYASE-ACTIVATING ENZYME"/>
    <property type="match status" value="1"/>
</dbReference>
<dbReference type="SFLD" id="SFLDG01063">
    <property type="entry name" value="activating_enzymes__group_1"/>
    <property type="match status" value="1"/>
</dbReference>
<evidence type="ECO:0000256" key="6">
    <source>
        <dbReference type="ARBA" id="ARBA00023014"/>
    </source>
</evidence>
<dbReference type="Gene3D" id="3.20.20.70">
    <property type="entry name" value="Aldolase class I"/>
    <property type="match status" value="1"/>
</dbReference>
<comment type="cofactor">
    <cofactor evidence="1">
        <name>[4Fe-4S] cluster</name>
        <dbReference type="ChEBI" id="CHEBI:49883"/>
    </cofactor>
</comment>
<evidence type="ECO:0000256" key="4">
    <source>
        <dbReference type="ARBA" id="ARBA00022723"/>
    </source>
</evidence>
<evidence type="ECO:0000313" key="8">
    <source>
        <dbReference type="Proteomes" id="UP001589608"/>
    </source>
</evidence>
<evidence type="ECO:0000256" key="1">
    <source>
        <dbReference type="ARBA" id="ARBA00001966"/>
    </source>
</evidence>
<dbReference type="Proteomes" id="UP001589608">
    <property type="component" value="Unassembled WGS sequence"/>
</dbReference>
<protein>
    <submittedName>
        <fullName evidence="7">4Fe-4S single cluster domain-containing protein</fullName>
    </submittedName>
</protein>
<dbReference type="SFLD" id="SFLDS00029">
    <property type="entry name" value="Radical_SAM"/>
    <property type="match status" value="1"/>
</dbReference>
<gene>
    <name evidence="7" type="ORF">ACFFTR_34350</name>
</gene>
<keyword evidence="8" id="KW-1185">Reference proteome</keyword>
<evidence type="ECO:0000256" key="5">
    <source>
        <dbReference type="ARBA" id="ARBA00023004"/>
    </source>
</evidence>
<dbReference type="InterPro" id="IPR013785">
    <property type="entry name" value="Aldolase_TIM"/>
</dbReference>
<keyword evidence="4" id="KW-0479">Metal-binding</keyword>
<dbReference type="RefSeq" id="WP_223096616.1">
    <property type="nucleotide sequence ID" value="NZ_CP061913.1"/>
</dbReference>
<dbReference type="SUPFAM" id="SSF102114">
    <property type="entry name" value="Radical SAM enzymes"/>
    <property type="match status" value="1"/>
</dbReference>
<dbReference type="PANTHER" id="PTHR30352:SF2">
    <property type="entry name" value="ANAEROBIC RIBONUCLEOSIDE-TRIPHOSPHATE REDUCTASE-ACTIVATING PROTEIN"/>
    <property type="match status" value="1"/>
</dbReference>
<keyword evidence="2" id="KW-0004">4Fe-4S</keyword>
<dbReference type="InterPro" id="IPR058240">
    <property type="entry name" value="rSAM_sf"/>
</dbReference>
<proteinExistence type="predicted"/>